<gene>
    <name evidence="2" type="ORF">ACFSTG_07055</name>
</gene>
<name>A0ABW5IVE3_9FLAO</name>
<reference evidence="3" key="1">
    <citation type="journal article" date="2019" name="Int. J. Syst. Evol. Microbiol.">
        <title>The Global Catalogue of Microorganisms (GCM) 10K type strain sequencing project: providing services to taxonomists for standard genome sequencing and annotation.</title>
        <authorList>
            <consortium name="The Broad Institute Genomics Platform"/>
            <consortium name="The Broad Institute Genome Sequencing Center for Infectious Disease"/>
            <person name="Wu L."/>
            <person name="Ma J."/>
        </authorList>
    </citation>
    <scope>NUCLEOTIDE SEQUENCE [LARGE SCALE GENOMIC DNA]</scope>
    <source>
        <strain evidence="3">KCTC 42585</strain>
    </source>
</reference>
<dbReference type="Proteomes" id="UP001597468">
    <property type="component" value="Unassembled WGS sequence"/>
</dbReference>
<accession>A0ABW5IVE3</accession>
<organism evidence="2 3">
    <name type="scientific">Salinimicrobium flavum</name>
    <dbReference type="NCBI Taxonomy" id="1737065"/>
    <lineage>
        <taxon>Bacteria</taxon>
        <taxon>Pseudomonadati</taxon>
        <taxon>Bacteroidota</taxon>
        <taxon>Flavobacteriia</taxon>
        <taxon>Flavobacteriales</taxon>
        <taxon>Flavobacteriaceae</taxon>
        <taxon>Salinimicrobium</taxon>
    </lineage>
</organism>
<dbReference type="RefSeq" id="WP_380750206.1">
    <property type="nucleotide sequence ID" value="NZ_JBHULT010000006.1"/>
</dbReference>
<evidence type="ECO:0000256" key="1">
    <source>
        <dbReference type="SAM" id="Phobius"/>
    </source>
</evidence>
<feature type="transmembrane region" description="Helical" evidence="1">
    <location>
        <begin position="182"/>
        <end position="200"/>
    </location>
</feature>
<keyword evidence="1" id="KW-0812">Transmembrane</keyword>
<feature type="transmembrane region" description="Helical" evidence="1">
    <location>
        <begin position="7"/>
        <end position="28"/>
    </location>
</feature>
<evidence type="ECO:0008006" key="4">
    <source>
        <dbReference type="Google" id="ProtNLM"/>
    </source>
</evidence>
<protein>
    <recommendedName>
        <fullName evidence="4">PAP2 superfamily protein</fullName>
    </recommendedName>
</protein>
<evidence type="ECO:0000313" key="2">
    <source>
        <dbReference type="EMBL" id="MFD2517646.1"/>
    </source>
</evidence>
<feature type="transmembrane region" description="Helical" evidence="1">
    <location>
        <begin position="40"/>
        <end position="60"/>
    </location>
</feature>
<keyword evidence="1" id="KW-0472">Membrane</keyword>
<dbReference type="EMBL" id="JBHULT010000006">
    <property type="protein sequence ID" value="MFD2517646.1"/>
    <property type="molecule type" value="Genomic_DNA"/>
</dbReference>
<keyword evidence="3" id="KW-1185">Reference proteome</keyword>
<evidence type="ECO:0000313" key="3">
    <source>
        <dbReference type="Proteomes" id="UP001597468"/>
    </source>
</evidence>
<proteinExistence type="predicted"/>
<feature type="transmembrane region" description="Helical" evidence="1">
    <location>
        <begin position="105"/>
        <end position="123"/>
    </location>
</feature>
<comment type="caution">
    <text evidence="2">The sequence shown here is derived from an EMBL/GenBank/DDBJ whole genome shotgun (WGS) entry which is preliminary data.</text>
</comment>
<feature type="transmembrane region" description="Helical" evidence="1">
    <location>
        <begin position="81"/>
        <end position="99"/>
    </location>
</feature>
<keyword evidence="1" id="KW-1133">Transmembrane helix</keyword>
<sequence>MKFLLKIASLLFHPIWMPLAGALLYFLVSPRFFPAEVIKAKLIAIAIMTIFIPVVFYYMMKTLGKATSHLMIEVRERKWPLMLQTVLLLLVLKFVLDYFDYPELYFFFAGIFVSTFIALLFVFFGKKISLHMTGLSGLTVFIILLSVHFNLNLIYTISFLVAVTGLTASSRLHYNAHSNKELVLGIFTGMLPQIAAAFFWL</sequence>